<name>A0A5C8PW80_9HYPH</name>
<sequence>MPSPLASGPFAGLQGGAVAGLLTAEIEAQAGQQGWGSAVSAAAWFFRPAPRARLRTRLTIVRAGGRVAVVDNTLWPDGEADPCVTVRVTLARERAIDVPAIDVLAFDGPVFDGAGPVAVDPARWPLRRTAPPHGGPWFMDAMEVRQGDGVAWFRLTAEVVDGAGPLARVLGPADWAHGIARPLSNVLADPNPNLTVHLFRPPRGDWIGVRPQARWVPSRGLGMGSGTLMDVEGEIGCVSMAVALMPLPRPAPVEA</sequence>
<evidence type="ECO:0000313" key="2">
    <source>
        <dbReference type="EMBL" id="TXL82456.1"/>
    </source>
</evidence>
<protein>
    <submittedName>
        <fullName evidence="2">Thioesterase family protein</fullName>
    </submittedName>
</protein>
<gene>
    <name evidence="2" type="ORF">FHP25_00905</name>
</gene>
<organism evidence="2 3">
    <name type="scientific">Vineibacter terrae</name>
    <dbReference type="NCBI Taxonomy" id="2586908"/>
    <lineage>
        <taxon>Bacteria</taxon>
        <taxon>Pseudomonadati</taxon>
        <taxon>Pseudomonadota</taxon>
        <taxon>Alphaproteobacteria</taxon>
        <taxon>Hyphomicrobiales</taxon>
        <taxon>Vineibacter</taxon>
    </lineage>
</organism>
<accession>A0A5C8PW80</accession>
<dbReference type="SUPFAM" id="SSF54637">
    <property type="entry name" value="Thioesterase/thiol ester dehydrase-isomerase"/>
    <property type="match status" value="1"/>
</dbReference>
<evidence type="ECO:0000313" key="3">
    <source>
        <dbReference type="Proteomes" id="UP000321638"/>
    </source>
</evidence>
<feature type="domain" description="Acyl-CoA thioesterase-like N-terminal HotDog" evidence="1">
    <location>
        <begin position="13"/>
        <end position="90"/>
    </location>
</feature>
<proteinExistence type="predicted"/>
<dbReference type="Proteomes" id="UP000321638">
    <property type="component" value="Unassembled WGS sequence"/>
</dbReference>
<dbReference type="EMBL" id="VDUZ01000001">
    <property type="protein sequence ID" value="TXL82456.1"/>
    <property type="molecule type" value="Genomic_DNA"/>
</dbReference>
<dbReference type="Pfam" id="PF13622">
    <property type="entry name" value="4HBT_3"/>
    <property type="match status" value="1"/>
</dbReference>
<comment type="caution">
    <text evidence="2">The sequence shown here is derived from an EMBL/GenBank/DDBJ whole genome shotgun (WGS) entry which is preliminary data.</text>
</comment>
<dbReference type="InterPro" id="IPR049449">
    <property type="entry name" value="TesB_ACOT8-like_N"/>
</dbReference>
<dbReference type="InterPro" id="IPR029069">
    <property type="entry name" value="HotDog_dom_sf"/>
</dbReference>
<dbReference type="Gene3D" id="2.40.160.210">
    <property type="entry name" value="Acyl-CoA thioesterase, double hotdog domain"/>
    <property type="match status" value="1"/>
</dbReference>
<evidence type="ECO:0000259" key="1">
    <source>
        <dbReference type="Pfam" id="PF13622"/>
    </source>
</evidence>
<reference evidence="2 3" key="1">
    <citation type="submission" date="2019-06" db="EMBL/GenBank/DDBJ databases">
        <title>New taxonomy in bacterial strain CC-CFT640, isolated from vineyard.</title>
        <authorList>
            <person name="Lin S.-Y."/>
            <person name="Tsai C.-F."/>
            <person name="Young C.-C."/>
        </authorList>
    </citation>
    <scope>NUCLEOTIDE SEQUENCE [LARGE SCALE GENOMIC DNA]</scope>
    <source>
        <strain evidence="2 3">CC-CFT640</strain>
    </source>
</reference>
<keyword evidence="3" id="KW-1185">Reference proteome</keyword>
<dbReference type="OrthoDB" id="7266194at2"/>
<dbReference type="InterPro" id="IPR042171">
    <property type="entry name" value="Acyl-CoA_hotdog"/>
</dbReference>
<dbReference type="AlphaFoldDB" id="A0A5C8PW80"/>